<keyword evidence="8" id="KW-1185">Reference proteome</keyword>
<gene>
    <name evidence="7" type="ORF">WR25_16656</name>
</gene>
<evidence type="ECO:0000313" key="7">
    <source>
        <dbReference type="EMBL" id="PAV71951.1"/>
    </source>
</evidence>
<feature type="chain" id="PRO_5013059160" description="ShKT domain-containing protein" evidence="5">
    <location>
        <begin position="17"/>
        <end position="706"/>
    </location>
</feature>
<dbReference type="PROSITE" id="PS51670">
    <property type="entry name" value="SHKT"/>
    <property type="match status" value="1"/>
</dbReference>
<dbReference type="SMART" id="SM00254">
    <property type="entry name" value="ShKT"/>
    <property type="match status" value="2"/>
</dbReference>
<evidence type="ECO:0000256" key="3">
    <source>
        <dbReference type="PROSITE-ProRule" id="PRU01005"/>
    </source>
</evidence>
<dbReference type="SUPFAM" id="SSF56219">
    <property type="entry name" value="DNase I-like"/>
    <property type="match status" value="1"/>
</dbReference>
<dbReference type="PANTHER" id="PTHR46219">
    <property type="entry name" value="PROTEIN CBG11138"/>
    <property type="match status" value="1"/>
</dbReference>
<dbReference type="Pfam" id="PF03372">
    <property type="entry name" value="Exo_endo_phos"/>
    <property type="match status" value="1"/>
</dbReference>
<feature type="signal peptide" evidence="5">
    <location>
        <begin position="1"/>
        <end position="16"/>
    </location>
</feature>
<dbReference type="InterPro" id="IPR036691">
    <property type="entry name" value="Endo/exonu/phosph_ase_sf"/>
</dbReference>
<evidence type="ECO:0000256" key="4">
    <source>
        <dbReference type="SAM" id="Coils"/>
    </source>
</evidence>
<keyword evidence="4" id="KW-0175">Coiled coil</keyword>
<dbReference type="GO" id="GO:0003824">
    <property type="term" value="F:catalytic activity"/>
    <property type="evidence" value="ECO:0007669"/>
    <property type="project" value="InterPro"/>
</dbReference>
<dbReference type="EMBL" id="LIAE01008888">
    <property type="protein sequence ID" value="PAV71951.1"/>
    <property type="molecule type" value="Genomic_DNA"/>
</dbReference>
<organism evidence="7 8">
    <name type="scientific">Diploscapter pachys</name>
    <dbReference type="NCBI Taxonomy" id="2018661"/>
    <lineage>
        <taxon>Eukaryota</taxon>
        <taxon>Metazoa</taxon>
        <taxon>Ecdysozoa</taxon>
        <taxon>Nematoda</taxon>
        <taxon>Chromadorea</taxon>
        <taxon>Rhabditida</taxon>
        <taxon>Rhabditina</taxon>
        <taxon>Rhabditomorpha</taxon>
        <taxon>Rhabditoidea</taxon>
        <taxon>Rhabditidae</taxon>
        <taxon>Diploscapter</taxon>
    </lineage>
</organism>
<dbReference type="AlphaFoldDB" id="A0A2A2KDC4"/>
<keyword evidence="1 5" id="KW-0732">Signal</keyword>
<dbReference type="InterPro" id="IPR005135">
    <property type="entry name" value="Endo/exonuclease/phosphatase"/>
</dbReference>
<evidence type="ECO:0000313" key="8">
    <source>
        <dbReference type="Proteomes" id="UP000218231"/>
    </source>
</evidence>
<keyword evidence="2" id="KW-1015">Disulfide bond</keyword>
<evidence type="ECO:0000256" key="1">
    <source>
        <dbReference type="ARBA" id="ARBA00022729"/>
    </source>
</evidence>
<dbReference type="Gene3D" id="3.60.10.10">
    <property type="entry name" value="Endonuclease/exonuclease/phosphatase"/>
    <property type="match status" value="1"/>
</dbReference>
<dbReference type="Pfam" id="PF01549">
    <property type="entry name" value="ShK"/>
    <property type="match status" value="1"/>
</dbReference>
<dbReference type="PANTHER" id="PTHR46219:SF5">
    <property type="entry name" value="SHKT DOMAIN-CONTAINING PROTEIN"/>
    <property type="match status" value="1"/>
</dbReference>
<dbReference type="CDD" id="cd09076">
    <property type="entry name" value="L1-EN"/>
    <property type="match status" value="1"/>
</dbReference>
<name>A0A2A2KDC4_9BILA</name>
<feature type="coiled-coil region" evidence="4">
    <location>
        <begin position="550"/>
        <end position="577"/>
    </location>
</feature>
<dbReference type="Proteomes" id="UP000218231">
    <property type="component" value="Unassembled WGS sequence"/>
</dbReference>
<sequence length="706" mass="77800">MMYLLFILSLATVAYSQTCSDGGQGPCVGGSCSPGFTCIQDGSPDGLCCSDANVVTTTTTVSTTTITTTVAGQTTTTVPGQTTTTIPGQTTTTVPGQTTTTGSGTCVDKVNPNTGVSDCPSRANLCNDSQYYALMTDQCPKTCGRCGASGTTTAGSTCVDKVNPNTGVSDCPSRANLCNDSQYYSLMTDQVLRRRRIEIACVQETHWKGEKAYPLGDSYKLHYYGTSNKRNGVAVTLAGHLANRVIEAKRTNCPEDEKDEFLEKLGDLVRSAPPEDKIIVGGDFNAHIGRDRIEHKRTMGRHGFESRNEDGEKLLEFAGSLDLVVLNTFFRKRESQTVTYESGRHKSQIDFVLVHQSSLKYVMDCKVLPSEIVAPQHRPVAADFSRIKKETWWWTNEVEAAIKSKKEAFKQRRQTRTQQNKDTYNLRKKEARIQVAKTKQEHFEDLYRRLETREGESEIYRIAKARQAKTRDIGNVRIVKAADGRVLYEDKDIMDRWKEHYKEISTTEFPHPQIPRGTPNFRPVPVITEMEVRMAVSRMKIGKCTGPDYIVLAQNTRDELKKDLKKLKERLEQHGLRTNTSKTEYLELDGSESHIMIYLLFILSLATVAYSQTCSDGGQGPCLMGSCPGGFTCLQDGSPDGLCCNNVNVVTTTIPPVPTTTVATTTIPGQTTTTTVAGQTTTTIPGQTTTTVPGQTTTTGIRFINS</sequence>
<reference evidence="7 8" key="1">
    <citation type="journal article" date="2017" name="Curr. Biol.">
        <title>Genome architecture and evolution of a unichromosomal asexual nematode.</title>
        <authorList>
            <person name="Fradin H."/>
            <person name="Zegar C."/>
            <person name="Gutwein M."/>
            <person name="Lucas J."/>
            <person name="Kovtun M."/>
            <person name="Corcoran D."/>
            <person name="Baugh L.R."/>
            <person name="Kiontke K."/>
            <person name="Gunsalus K."/>
            <person name="Fitch D.H."/>
            <person name="Piano F."/>
        </authorList>
    </citation>
    <scope>NUCLEOTIDE SEQUENCE [LARGE SCALE GENOMIC DNA]</scope>
    <source>
        <strain evidence="7">PF1309</strain>
    </source>
</reference>
<evidence type="ECO:0000256" key="2">
    <source>
        <dbReference type="ARBA" id="ARBA00023157"/>
    </source>
</evidence>
<dbReference type="InterPro" id="IPR003582">
    <property type="entry name" value="ShKT_dom"/>
</dbReference>
<protein>
    <recommendedName>
        <fullName evidence="6">ShKT domain-containing protein</fullName>
    </recommendedName>
</protein>
<evidence type="ECO:0000259" key="6">
    <source>
        <dbReference type="PROSITE" id="PS51670"/>
    </source>
</evidence>
<accession>A0A2A2KDC4</accession>
<dbReference type="Gene3D" id="1.10.10.1870">
    <property type="entry name" value="ShTK domain-like"/>
    <property type="match status" value="1"/>
</dbReference>
<evidence type="ECO:0000256" key="5">
    <source>
        <dbReference type="SAM" id="SignalP"/>
    </source>
</evidence>
<feature type="domain" description="ShKT" evidence="6">
    <location>
        <begin position="106"/>
        <end position="146"/>
    </location>
</feature>
<dbReference type="OrthoDB" id="5866776at2759"/>
<dbReference type="STRING" id="2018661.A0A2A2KDC4"/>
<comment type="caution">
    <text evidence="7">The sequence shown here is derived from an EMBL/GenBank/DDBJ whole genome shotgun (WGS) entry which is preliminary data.</text>
</comment>
<proteinExistence type="predicted"/>
<dbReference type="FunFam" id="1.10.10.1940:FF:000002">
    <property type="entry name" value="PHAryngeal gland Toxin-related"/>
    <property type="match status" value="1"/>
</dbReference>
<comment type="caution">
    <text evidence="3">Lacks conserved residue(s) required for the propagation of feature annotation.</text>
</comment>